<evidence type="ECO:0000256" key="1">
    <source>
        <dbReference type="SAM" id="MobiDB-lite"/>
    </source>
</evidence>
<evidence type="ECO:0000313" key="3">
    <source>
        <dbReference type="Proteomes" id="UP000683360"/>
    </source>
</evidence>
<protein>
    <submittedName>
        <fullName evidence="2">Uncharacterized protein</fullName>
    </submittedName>
</protein>
<sequence length="166" mass="19069">MFQFSAGTPDSRNEKRPATTPTDEDRHQGPWERRVERLAGQEDREGRTKKSPKEGRSWPEKNCQENTRVGHVMAEGPVETTDFSSGNESEEDARAFPALRHDPLHQNFEIANNSIDFTPSQESSIHDTVGEHVPFKIKEKIWEGKFIELHSLLRTQKEMEEVDEAI</sequence>
<proteinExistence type="predicted"/>
<feature type="compositionally biased region" description="Basic and acidic residues" evidence="1">
    <location>
        <begin position="11"/>
        <end position="63"/>
    </location>
</feature>
<accession>A0A8S3RK88</accession>
<dbReference type="OrthoDB" id="10380300at2759"/>
<feature type="compositionally biased region" description="Polar residues" evidence="1">
    <location>
        <begin position="1"/>
        <end position="10"/>
    </location>
</feature>
<dbReference type="AlphaFoldDB" id="A0A8S3RK88"/>
<feature type="region of interest" description="Disordered" evidence="1">
    <location>
        <begin position="1"/>
        <end position="93"/>
    </location>
</feature>
<evidence type="ECO:0000313" key="2">
    <source>
        <dbReference type="EMBL" id="CAG2209616.1"/>
    </source>
</evidence>
<name>A0A8S3RK88_MYTED</name>
<dbReference type="EMBL" id="CAJPWZ010001206">
    <property type="protein sequence ID" value="CAG2209616.1"/>
    <property type="molecule type" value="Genomic_DNA"/>
</dbReference>
<organism evidence="2 3">
    <name type="scientific">Mytilus edulis</name>
    <name type="common">Blue mussel</name>
    <dbReference type="NCBI Taxonomy" id="6550"/>
    <lineage>
        <taxon>Eukaryota</taxon>
        <taxon>Metazoa</taxon>
        <taxon>Spiralia</taxon>
        <taxon>Lophotrochozoa</taxon>
        <taxon>Mollusca</taxon>
        <taxon>Bivalvia</taxon>
        <taxon>Autobranchia</taxon>
        <taxon>Pteriomorphia</taxon>
        <taxon>Mytilida</taxon>
        <taxon>Mytiloidea</taxon>
        <taxon>Mytilidae</taxon>
        <taxon>Mytilinae</taxon>
        <taxon>Mytilus</taxon>
    </lineage>
</organism>
<keyword evidence="3" id="KW-1185">Reference proteome</keyword>
<dbReference type="Proteomes" id="UP000683360">
    <property type="component" value="Unassembled WGS sequence"/>
</dbReference>
<gene>
    <name evidence="2" type="ORF">MEDL_23761</name>
</gene>
<reference evidence="2" key="1">
    <citation type="submission" date="2021-03" db="EMBL/GenBank/DDBJ databases">
        <authorList>
            <person name="Bekaert M."/>
        </authorList>
    </citation>
    <scope>NUCLEOTIDE SEQUENCE</scope>
</reference>
<comment type="caution">
    <text evidence="2">The sequence shown here is derived from an EMBL/GenBank/DDBJ whole genome shotgun (WGS) entry which is preliminary data.</text>
</comment>